<evidence type="ECO:0000313" key="3">
    <source>
        <dbReference type="Proteomes" id="UP000001055"/>
    </source>
</evidence>
<dbReference type="GeneID" id="5982967"/>
<dbReference type="HOGENOM" id="CLU_025140_0_0_1"/>
<sequence length="490" mass="53734">MCTEVSKSKEQLQNIAVGFGSSPLLVHPDGTTIDLETGYIPLLVNFTHEDKAAKGLRKRSADDEAKPPVYYSALEVVRDHKVLLLSGVSGSGKTTFAKHLCFGLATGRFKQAQLLARNDVGAVYEEVWDATNVVPCYVEVKSLDQLRDAVDFLVPNIMKLLMLGKKEEVSGLVVMLDTKFHPPGKEVSELLTCLVDRITEAEHARIVILGDKKASQSWRLPSHVARFDVLPLLEVQRRQAVSHLRGLEERQVRIASGRAAKLPAIFALSVEAEVDGYETEDILHLWLSKHAPRKEEASMLAEKAFNHFRRGSPSTASGDLPFLARSKAVQQLLAARNLAQGSPETAISLYRESPQIWGQVILNLLVHLGPCPQGETIINGLIKESTLISQAGALLVANTGVSVSADIQARVKNIMLDIIQQAELSSAERRDAGRVLSRLEDPRDLEELAEVEAMTLTFGSDSHPNSRPIGLVGLENYRIGLYPDRAIGIT</sequence>
<proteinExistence type="predicted"/>
<feature type="domain" description="Novel STAND NTPase 3" evidence="1">
    <location>
        <begin position="68"/>
        <end position="110"/>
    </location>
</feature>
<dbReference type="GO" id="GO:0050262">
    <property type="term" value="F:ribosylnicotinamide kinase activity"/>
    <property type="evidence" value="ECO:0000318"/>
    <property type="project" value="GO_Central"/>
</dbReference>
<name>Q0TX84_PHANO</name>
<dbReference type="InParanoid" id="Q0TX84"/>
<protein>
    <recommendedName>
        <fullName evidence="1">Novel STAND NTPase 3 domain-containing protein</fullName>
    </recommendedName>
</protein>
<dbReference type="Pfam" id="PF20720">
    <property type="entry name" value="nSTAND3"/>
    <property type="match status" value="1"/>
</dbReference>
<reference evidence="3" key="1">
    <citation type="journal article" date="2007" name="Plant Cell">
        <title>Dothideomycete-plant interactions illuminated by genome sequencing and EST analysis of the wheat pathogen Stagonospora nodorum.</title>
        <authorList>
            <person name="Hane J.K."/>
            <person name="Lowe R.G."/>
            <person name="Solomon P.S."/>
            <person name="Tan K.C."/>
            <person name="Schoch C.L."/>
            <person name="Spatafora J.W."/>
            <person name="Crous P.W."/>
            <person name="Kodira C."/>
            <person name="Birren B.W."/>
            <person name="Galagan J.E."/>
            <person name="Torriani S.F."/>
            <person name="McDonald B.A."/>
            <person name="Oliver R.P."/>
        </authorList>
    </citation>
    <scope>NUCLEOTIDE SEQUENCE [LARGE SCALE GENOMIC DNA]</scope>
    <source>
        <strain evidence="3">SN15 / ATCC MYA-4574 / FGSC 10173</strain>
    </source>
</reference>
<evidence type="ECO:0000259" key="1">
    <source>
        <dbReference type="Pfam" id="PF20720"/>
    </source>
</evidence>
<dbReference type="RefSeq" id="XP_001806037.1">
    <property type="nucleotide sequence ID" value="XM_001805985.1"/>
</dbReference>
<organism evidence="2 3">
    <name type="scientific">Phaeosphaeria nodorum (strain SN15 / ATCC MYA-4574 / FGSC 10173)</name>
    <name type="common">Glume blotch fungus</name>
    <name type="synonym">Parastagonospora nodorum</name>
    <dbReference type="NCBI Taxonomy" id="321614"/>
    <lineage>
        <taxon>Eukaryota</taxon>
        <taxon>Fungi</taxon>
        <taxon>Dikarya</taxon>
        <taxon>Ascomycota</taxon>
        <taxon>Pezizomycotina</taxon>
        <taxon>Dothideomycetes</taxon>
        <taxon>Pleosporomycetidae</taxon>
        <taxon>Pleosporales</taxon>
        <taxon>Pleosporineae</taxon>
        <taxon>Phaeosphaeriaceae</taxon>
        <taxon>Parastagonospora</taxon>
    </lineage>
</organism>
<evidence type="ECO:0000313" key="2">
    <source>
        <dbReference type="EMBL" id="EAT76741.1"/>
    </source>
</evidence>
<dbReference type="GO" id="GO:0061769">
    <property type="term" value="F:nicotinate riboside kinase activity"/>
    <property type="evidence" value="ECO:0000318"/>
    <property type="project" value="GO_Central"/>
</dbReference>
<dbReference type="AlphaFoldDB" id="Q0TX84"/>
<dbReference type="GO" id="GO:0005737">
    <property type="term" value="C:cytoplasm"/>
    <property type="evidence" value="ECO:0000318"/>
    <property type="project" value="GO_Central"/>
</dbReference>
<gene>
    <name evidence="2" type="ORF">SNOG_15903</name>
</gene>
<accession>Q0TX84</accession>
<dbReference type="OMA" id="WEWCTTL"/>
<dbReference type="EMBL" id="CH445365">
    <property type="protein sequence ID" value="EAT76741.1"/>
    <property type="molecule type" value="Genomic_DNA"/>
</dbReference>
<dbReference type="KEGG" id="pno:SNOG_15903"/>
<dbReference type="Gene3D" id="3.40.50.300">
    <property type="entry name" value="P-loop containing nucleotide triphosphate hydrolases"/>
    <property type="match status" value="1"/>
</dbReference>
<dbReference type="InterPro" id="IPR027417">
    <property type="entry name" value="P-loop_NTPase"/>
</dbReference>
<dbReference type="SUPFAM" id="SSF52540">
    <property type="entry name" value="P-loop containing nucleoside triphosphate hydrolases"/>
    <property type="match status" value="1"/>
</dbReference>
<dbReference type="eggNOG" id="ENOG502RC49">
    <property type="taxonomic scope" value="Eukaryota"/>
</dbReference>
<dbReference type="VEuPathDB" id="FungiDB:JI435_159030"/>
<dbReference type="InterPro" id="IPR049050">
    <property type="entry name" value="nSTAND3"/>
</dbReference>
<dbReference type="Proteomes" id="UP000001055">
    <property type="component" value="Unassembled WGS sequence"/>
</dbReference>